<dbReference type="Pfam" id="PF11927">
    <property type="entry name" value="HODM_asu-like"/>
    <property type="match status" value="1"/>
</dbReference>
<accession>A0A1L7X674</accession>
<dbReference type="OrthoDB" id="5043642at2759"/>
<dbReference type="EMBL" id="FJOG01000016">
    <property type="protein sequence ID" value="CZR60525.1"/>
    <property type="molecule type" value="Genomic_DNA"/>
</dbReference>
<dbReference type="Proteomes" id="UP000184330">
    <property type="component" value="Unassembled WGS sequence"/>
</dbReference>
<gene>
    <name evidence="1" type="ORF">PAC_10421</name>
</gene>
<protein>
    <submittedName>
        <fullName evidence="1">Uncharacterized protein</fullName>
    </submittedName>
</protein>
<evidence type="ECO:0000313" key="2">
    <source>
        <dbReference type="Proteomes" id="UP000184330"/>
    </source>
</evidence>
<dbReference type="AlphaFoldDB" id="A0A1L7X674"/>
<evidence type="ECO:0000313" key="1">
    <source>
        <dbReference type="EMBL" id="CZR60525.1"/>
    </source>
</evidence>
<sequence length="367" mass="42869">MMSARVLLSVVLALTLYGVLAVWRYFSKPKILALDFSDVTPFPGLDASKTLPFPYRPFRAGRYTMTMGIRKMPEDDWLVIDNLYKQEQELRRHLLKTDRDGVMQCLPGAEEACKEALQAIVDFVTRRFPSHFYLLKDKPGHIYNAITDRTFKIAEPLQQNPLEIGAQLVMEDINLLIQGVGEQPNEYYLQASYSMAPAGWYIQERIGWPLWRIHHPVPMWNEKLKKPMEKFFLGLKVSSPVQRNNYFMQMDDTMFQQEPFPDSLPHPPKIENIRIRHERQTLRRLPRTRAVMFMVRTYLTPVIDLKDEKDNLWAFREAVNAWPPEMAKYKGRHVWGEVFGEWCQKVLCGYIPEEESGDERTKALGAA</sequence>
<keyword evidence="2" id="KW-1185">Reference proteome</keyword>
<name>A0A1L7X674_9HELO</name>
<proteinExistence type="predicted"/>
<organism evidence="1 2">
    <name type="scientific">Phialocephala subalpina</name>
    <dbReference type="NCBI Taxonomy" id="576137"/>
    <lineage>
        <taxon>Eukaryota</taxon>
        <taxon>Fungi</taxon>
        <taxon>Dikarya</taxon>
        <taxon>Ascomycota</taxon>
        <taxon>Pezizomycotina</taxon>
        <taxon>Leotiomycetes</taxon>
        <taxon>Helotiales</taxon>
        <taxon>Mollisiaceae</taxon>
        <taxon>Phialocephala</taxon>
        <taxon>Phialocephala fortinii species complex</taxon>
    </lineage>
</organism>
<reference evidence="1 2" key="1">
    <citation type="submission" date="2016-03" db="EMBL/GenBank/DDBJ databases">
        <authorList>
            <person name="Ploux O."/>
        </authorList>
    </citation>
    <scope>NUCLEOTIDE SEQUENCE [LARGE SCALE GENOMIC DNA]</scope>
    <source>
        <strain evidence="1 2">UAMH 11012</strain>
    </source>
</reference>
<dbReference type="InterPro" id="IPR021848">
    <property type="entry name" value="HODM_asu-like"/>
</dbReference>